<dbReference type="RefSeq" id="WP_013790941.1">
    <property type="nucleotide sequence ID" value="NC_015556.1"/>
</dbReference>
<dbReference type="eggNOG" id="ENOG50347AT">
    <property type="taxonomic scope" value="Bacteria"/>
</dbReference>
<evidence type="ECO:0000313" key="2">
    <source>
        <dbReference type="Proteomes" id="UP000000686"/>
    </source>
</evidence>
<name>F6AK96_PSEF1</name>
<gene>
    <name evidence="1" type="ordered locus">Psefu_1837</name>
</gene>
<dbReference type="KEGG" id="pfv:Psefu_1837"/>
<sequence>MAVGYELVNFTRREVLTFTHIPASTKLELAGNAVAAAMSTWFMLEYAGDQMAFVSDTYGEWPFPGGSSSDVASYVDVTDRVVAELVGAGILKDLGRKYYSDDLTEYTRVLENVWLQS</sequence>
<dbReference type="EMBL" id="CP002727">
    <property type="protein sequence ID" value="AEF21810.1"/>
    <property type="molecule type" value="Genomic_DNA"/>
</dbReference>
<keyword evidence="2" id="KW-1185">Reference proteome</keyword>
<dbReference type="Proteomes" id="UP000000686">
    <property type="component" value="Chromosome"/>
</dbReference>
<accession>F6AK96</accession>
<evidence type="ECO:0000313" key="1">
    <source>
        <dbReference type="EMBL" id="AEF21810.1"/>
    </source>
</evidence>
<dbReference type="OrthoDB" id="6198373at2"/>
<reference evidence="1 2" key="1">
    <citation type="submission" date="2011-04" db="EMBL/GenBank/DDBJ databases">
        <title>Complete sequence of Pseudomonas fulva 12-X.</title>
        <authorList>
            <consortium name="US DOE Joint Genome Institute"/>
            <person name="Lucas S."/>
            <person name="Han J."/>
            <person name="Lapidus A."/>
            <person name="Cheng J.-F."/>
            <person name="Goodwin L."/>
            <person name="Pitluck S."/>
            <person name="Peters L."/>
            <person name="Mikhailova N."/>
            <person name="Pagani I."/>
            <person name="Davenport K."/>
            <person name="Han C."/>
            <person name="Tapia R."/>
            <person name="Land M."/>
            <person name="Hauser L."/>
            <person name="Kyrpides N."/>
            <person name="Ivanova N."/>
            <person name="Pagani I."/>
            <person name="Lcollab F.I."/>
            <person name="Woyke T."/>
        </authorList>
    </citation>
    <scope>NUCLEOTIDE SEQUENCE [LARGE SCALE GENOMIC DNA]</scope>
    <source>
        <strain evidence="2">12-X</strain>
    </source>
</reference>
<dbReference type="AlphaFoldDB" id="F6AK96"/>
<protein>
    <submittedName>
        <fullName evidence="1">Uncharacterized protein</fullName>
    </submittedName>
</protein>
<proteinExistence type="predicted"/>
<organism evidence="1 2">
    <name type="scientific">Pseudomonas fulva (strain 12-X)</name>
    <dbReference type="NCBI Taxonomy" id="743720"/>
    <lineage>
        <taxon>Bacteria</taxon>
        <taxon>Pseudomonadati</taxon>
        <taxon>Pseudomonadota</taxon>
        <taxon>Gammaproteobacteria</taxon>
        <taxon>Pseudomonadales</taxon>
        <taxon>Pseudomonadaceae</taxon>
        <taxon>Pseudomonas</taxon>
    </lineage>
</organism>
<dbReference type="HOGENOM" id="CLU_2067989_0_0_6"/>
<dbReference type="STRING" id="743720.Psefu_1837"/>